<dbReference type="InterPro" id="IPR004174">
    <property type="entry name" value="GpW"/>
</dbReference>
<gene>
    <name evidence="1" type="ordered locus">Tcr_0678</name>
</gene>
<dbReference type="Gene3D" id="3.30.1580.10">
    <property type="entry name" value="Head-to-tail joining protein W"/>
    <property type="match status" value="1"/>
</dbReference>
<dbReference type="AlphaFoldDB" id="Q31HU9"/>
<dbReference type="GO" id="GO:0019058">
    <property type="term" value="P:viral life cycle"/>
    <property type="evidence" value="ECO:0007669"/>
    <property type="project" value="InterPro"/>
</dbReference>
<dbReference type="Pfam" id="PF02831">
    <property type="entry name" value="gpW"/>
    <property type="match status" value="1"/>
</dbReference>
<name>Q31HU9_HYDCU</name>
<proteinExistence type="predicted"/>
<dbReference type="HOGENOM" id="CLU_2572796_0_0_6"/>
<dbReference type="STRING" id="317025.Tcr_0678"/>
<dbReference type="KEGG" id="tcx:Tcr_0678"/>
<dbReference type="EMBL" id="CP000109">
    <property type="protein sequence ID" value="ABB41274.1"/>
    <property type="molecule type" value="Genomic_DNA"/>
</dbReference>
<reference evidence="1" key="1">
    <citation type="submission" date="2006-07" db="EMBL/GenBank/DDBJ databases">
        <title>Complete sequence of Thiomicrospira crunogena XCL-2.</title>
        <authorList>
            <consortium name="US DOE Joint Genome Institute"/>
            <person name="Copeland A."/>
            <person name="Lucas S."/>
            <person name="Lapidus A."/>
            <person name="Barry K."/>
            <person name="Detter J.C."/>
            <person name="Glavina del Rio T."/>
            <person name="Hammon N."/>
            <person name="Israni S."/>
            <person name="Dalin E."/>
            <person name="Tice H."/>
            <person name="Pitluck S."/>
            <person name="Chain P."/>
            <person name="Malfatti S."/>
            <person name="Shin M."/>
            <person name="Vergez L."/>
            <person name="Schmutz J."/>
            <person name="Larimer F."/>
            <person name="Land M."/>
            <person name="Hauser L."/>
            <person name="Kyrpides N."/>
            <person name="Lykidis A."/>
            <person name="Scott K.M."/>
            <person name="Sievert S."/>
            <person name="Kerfeld C."/>
            <person name="Freyermuth S."/>
            <person name="Dobrinski K."/>
            <person name="Boller A."/>
            <person name="Fitzpatrick K."/>
            <person name="Thoma P."/>
            <person name="Moore J."/>
            <person name="Richardson P."/>
        </authorList>
    </citation>
    <scope>NUCLEOTIDE SEQUENCE</scope>
    <source>
        <strain evidence="1">XCL-2</strain>
    </source>
</reference>
<evidence type="ECO:0000313" key="1">
    <source>
        <dbReference type="EMBL" id="ABB41274.1"/>
    </source>
</evidence>
<dbReference type="SUPFAM" id="SSF64210">
    <property type="entry name" value="Head-to-tail joining protein W, gpW"/>
    <property type="match status" value="1"/>
</dbReference>
<organism evidence="1">
    <name type="scientific">Hydrogenovibrio crunogenus (strain DSM 25203 / XCL-2)</name>
    <name type="common">Thiomicrospira crunogena</name>
    <dbReference type="NCBI Taxonomy" id="317025"/>
    <lineage>
        <taxon>Bacteria</taxon>
        <taxon>Pseudomonadati</taxon>
        <taxon>Pseudomonadota</taxon>
        <taxon>Gammaproteobacteria</taxon>
        <taxon>Thiotrichales</taxon>
        <taxon>Piscirickettsiaceae</taxon>
        <taxon>Hydrogenovibrio</taxon>
    </lineage>
</organism>
<dbReference type="InterPro" id="IPR036626">
    <property type="entry name" value="GpW_sf"/>
</dbReference>
<accession>Q31HU9</accession>
<sequence length="81" mass="9007">MATQAEIDAAMTRRDNLQAAYDALLMGDRAVEVKFDNESVTYQQASAKLLKDELVKAKKLVNQLTGVQRGRPTLIKHKAGY</sequence>
<protein>
    <submittedName>
        <fullName evidence="1">Uncharacterized protein</fullName>
    </submittedName>
</protein>